<dbReference type="AlphaFoldDB" id="A0A518I8V6"/>
<dbReference type="RefSeq" id="WP_145307386.1">
    <property type="nucleotide sequence ID" value="NZ_CP037452.1"/>
</dbReference>
<evidence type="ECO:0000313" key="2">
    <source>
        <dbReference type="EMBL" id="QDV49545.1"/>
    </source>
</evidence>
<keyword evidence="1" id="KW-0175">Coiled coil</keyword>
<sequence length="77" mass="9165">MTEKRKQREVKVERAVLRKFRRLEEQNELLRQRVQHQDESIAALRDVIQTFQARTNLEGAIHKTELQALIKAVTNEQ</sequence>
<proteinExistence type="predicted"/>
<protein>
    <submittedName>
        <fullName evidence="2">Uncharacterized protein</fullName>
    </submittedName>
</protein>
<dbReference type="EMBL" id="CP037452">
    <property type="protein sequence ID" value="QDV49545.1"/>
    <property type="molecule type" value="Genomic_DNA"/>
</dbReference>
<gene>
    <name evidence="2" type="ORF">Enr17x_15650</name>
</gene>
<dbReference type="Proteomes" id="UP000318313">
    <property type="component" value="Chromosome"/>
</dbReference>
<reference evidence="2 3" key="1">
    <citation type="submission" date="2019-03" db="EMBL/GenBank/DDBJ databases">
        <title>Deep-cultivation of Planctomycetes and their phenomic and genomic characterization uncovers novel biology.</title>
        <authorList>
            <person name="Wiegand S."/>
            <person name="Jogler M."/>
            <person name="Boedeker C."/>
            <person name="Pinto D."/>
            <person name="Vollmers J."/>
            <person name="Rivas-Marin E."/>
            <person name="Kohn T."/>
            <person name="Peeters S.H."/>
            <person name="Heuer A."/>
            <person name="Rast P."/>
            <person name="Oberbeckmann S."/>
            <person name="Bunk B."/>
            <person name="Jeske O."/>
            <person name="Meyerdierks A."/>
            <person name="Storesund J.E."/>
            <person name="Kallscheuer N."/>
            <person name="Luecker S."/>
            <person name="Lage O.M."/>
            <person name="Pohl T."/>
            <person name="Merkel B.J."/>
            <person name="Hornburger P."/>
            <person name="Mueller R.-W."/>
            <person name="Bruemmer F."/>
            <person name="Labrenz M."/>
            <person name="Spormann A.M."/>
            <person name="Op den Camp H."/>
            <person name="Overmann J."/>
            <person name="Amann R."/>
            <person name="Jetten M.S.M."/>
            <person name="Mascher T."/>
            <person name="Medema M.H."/>
            <person name="Devos D.P."/>
            <person name="Kaster A.-K."/>
            <person name="Ovreas L."/>
            <person name="Rohde M."/>
            <person name="Galperin M.Y."/>
            <person name="Jogler C."/>
        </authorList>
    </citation>
    <scope>NUCLEOTIDE SEQUENCE [LARGE SCALE GENOMIC DNA]</scope>
    <source>
        <strain evidence="2 3">Enr17</strain>
    </source>
</reference>
<evidence type="ECO:0000256" key="1">
    <source>
        <dbReference type="SAM" id="Coils"/>
    </source>
</evidence>
<keyword evidence="3" id="KW-1185">Reference proteome</keyword>
<organism evidence="2 3">
    <name type="scientific">Gimesia fumaroli</name>
    <dbReference type="NCBI Taxonomy" id="2527976"/>
    <lineage>
        <taxon>Bacteria</taxon>
        <taxon>Pseudomonadati</taxon>
        <taxon>Planctomycetota</taxon>
        <taxon>Planctomycetia</taxon>
        <taxon>Planctomycetales</taxon>
        <taxon>Planctomycetaceae</taxon>
        <taxon>Gimesia</taxon>
    </lineage>
</organism>
<name>A0A518I8V6_9PLAN</name>
<evidence type="ECO:0000313" key="3">
    <source>
        <dbReference type="Proteomes" id="UP000318313"/>
    </source>
</evidence>
<feature type="coiled-coil region" evidence="1">
    <location>
        <begin position="13"/>
        <end position="40"/>
    </location>
</feature>
<accession>A0A518I8V6</accession>
<dbReference type="KEGG" id="gfm:Enr17x_15650"/>